<dbReference type="EMBL" id="GBRH01250281">
    <property type="protein sequence ID" value="JAD47614.1"/>
    <property type="molecule type" value="Transcribed_RNA"/>
</dbReference>
<protein>
    <submittedName>
        <fullName evidence="2">Uncharacterized protein</fullName>
    </submittedName>
</protein>
<reference evidence="2" key="1">
    <citation type="submission" date="2014-09" db="EMBL/GenBank/DDBJ databases">
        <authorList>
            <person name="Magalhaes I.L.F."/>
            <person name="Oliveira U."/>
            <person name="Santos F.R."/>
            <person name="Vidigal T.H.D.A."/>
            <person name="Brescovit A.D."/>
            <person name="Santos A.J."/>
        </authorList>
    </citation>
    <scope>NUCLEOTIDE SEQUENCE</scope>
    <source>
        <tissue evidence="2">Shoot tissue taken approximately 20 cm above the soil surface</tissue>
    </source>
</reference>
<name>A0A0A9A7J6_ARUDO</name>
<evidence type="ECO:0000313" key="2">
    <source>
        <dbReference type="EMBL" id="JAD47614.1"/>
    </source>
</evidence>
<feature type="region of interest" description="Disordered" evidence="1">
    <location>
        <begin position="1"/>
        <end position="24"/>
    </location>
</feature>
<dbReference type="AlphaFoldDB" id="A0A0A9A7J6"/>
<feature type="compositionally biased region" description="Basic and acidic residues" evidence="1">
    <location>
        <begin position="1"/>
        <end position="10"/>
    </location>
</feature>
<proteinExistence type="predicted"/>
<evidence type="ECO:0000256" key="1">
    <source>
        <dbReference type="SAM" id="MobiDB-lite"/>
    </source>
</evidence>
<feature type="region of interest" description="Disordered" evidence="1">
    <location>
        <begin position="44"/>
        <end position="76"/>
    </location>
</feature>
<sequence length="76" mass="8013">MEEAAGEEKLSVSSDPVRTGPWHRRSHEGTFAAVAMTMSVPPYVSSLSQPRPPSGMTTGCSPKTAAREGCPALQLV</sequence>
<reference evidence="2" key="2">
    <citation type="journal article" date="2015" name="Data Brief">
        <title>Shoot transcriptome of the giant reed, Arundo donax.</title>
        <authorList>
            <person name="Barrero R.A."/>
            <person name="Guerrero F.D."/>
            <person name="Moolhuijzen P."/>
            <person name="Goolsby J.A."/>
            <person name="Tidwell J."/>
            <person name="Bellgard S.E."/>
            <person name="Bellgard M.I."/>
        </authorList>
    </citation>
    <scope>NUCLEOTIDE SEQUENCE</scope>
    <source>
        <tissue evidence="2">Shoot tissue taken approximately 20 cm above the soil surface</tissue>
    </source>
</reference>
<organism evidence="2">
    <name type="scientific">Arundo donax</name>
    <name type="common">Giant reed</name>
    <name type="synonym">Donax arundinaceus</name>
    <dbReference type="NCBI Taxonomy" id="35708"/>
    <lineage>
        <taxon>Eukaryota</taxon>
        <taxon>Viridiplantae</taxon>
        <taxon>Streptophyta</taxon>
        <taxon>Embryophyta</taxon>
        <taxon>Tracheophyta</taxon>
        <taxon>Spermatophyta</taxon>
        <taxon>Magnoliopsida</taxon>
        <taxon>Liliopsida</taxon>
        <taxon>Poales</taxon>
        <taxon>Poaceae</taxon>
        <taxon>PACMAD clade</taxon>
        <taxon>Arundinoideae</taxon>
        <taxon>Arundineae</taxon>
        <taxon>Arundo</taxon>
    </lineage>
</organism>
<feature type="compositionally biased region" description="Polar residues" evidence="1">
    <location>
        <begin position="45"/>
        <end position="61"/>
    </location>
</feature>
<accession>A0A0A9A7J6</accession>